<reference evidence="1" key="1">
    <citation type="submission" date="2023-12" db="EMBL/GenBank/DDBJ databases">
        <title>Molecular genomic analyses of Enterococcus cecorum from sepsis oubreaks in broilers.</title>
        <authorList>
            <person name="Rhoads D."/>
            <person name="Alrubaye A."/>
        </authorList>
    </citation>
    <scope>NUCLEOTIDE SEQUENCE</scope>
    <source>
        <strain evidence="1">1755</strain>
    </source>
</reference>
<dbReference type="RefSeq" id="WP_171300347.1">
    <property type="nucleotide sequence ID" value="NZ_CP010059.1"/>
</dbReference>
<evidence type="ECO:0000313" key="2">
    <source>
        <dbReference type="Proteomes" id="UP001290582"/>
    </source>
</evidence>
<dbReference type="Gene3D" id="1.10.357.10">
    <property type="entry name" value="Tetracycline Repressor, domain 2"/>
    <property type="match status" value="1"/>
</dbReference>
<gene>
    <name evidence="1" type="ORF">U1294_07025</name>
</gene>
<name>A0AAW9K104_9ENTE</name>
<protein>
    <submittedName>
        <fullName evidence="1">TetR/AcrR family transcriptional regulator</fullName>
    </submittedName>
</protein>
<proteinExistence type="predicted"/>
<organism evidence="1 2">
    <name type="scientific">Enterococcus cecorum</name>
    <dbReference type="NCBI Taxonomy" id="44008"/>
    <lineage>
        <taxon>Bacteria</taxon>
        <taxon>Bacillati</taxon>
        <taxon>Bacillota</taxon>
        <taxon>Bacilli</taxon>
        <taxon>Lactobacillales</taxon>
        <taxon>Enterococcaceae</taxon>
        <taxon>Enterococcus</taxon>
    </lineage>
</organism>
<dbReference type="InterPro" id="IPR009057">
    <property type="entry name" value="Homeodomain-like_sf"/>
</dbReference>
<accession>A0AAW9K104</accession>
<dbReference type="EMBL" id="JAXOGL010000010">
    <property type="protein sequence ID" value="MDZ5597977.1"/>
    <property type="molecule type" value="Genomic_DNA"/>
</dbReference>
<sequence length="181" mass="22039">MRKRIYKREKFIESAYRMVMRYGFENLSAKRLATYMQISTQPIYNQFNNFQEVKDEVVYRLFHESITSTKKCREEHHPLVCFPVKIIKYYLKNPQKYYLSWQDTSGNPKLMYQLYETFFLKYLLVGRCFYENDEDAKKVIFSKLMISILGIIEKSQMDEDLTEEEIEAVWLDMVKKYIENE</sequence>
<comment type="caution">
    <text evidence="1">The sequence shown here is derived from an EMBL/GenBank/DDBJ whole genome shotgun (WGS) entry which is preliminary data.</text>
</comment>
<evidence type="ECO:0000313" key="1">
    <source>
        <dbReference type="EMBL" id="MDZ5597977.1"/>
    </source>
</evidence>
<dbReference type="SUPFAM" id="SSF46689">
    <property type="entry name" value="Homeodomain-like"/>
    <property type="match status" value="1"/>
</dbReference>
<dbReference type="Proteomes" id="UP001290582">
    <property type="component" value="Unassembled WGS sequence"/>
</dbReference>
<dbReference type="AlphaFoldDB" id="A0AAW9K104"/>